<name>A0AC61SC90_9EURY</name>
<dbReference type="EMBL" id="QYBA01000067">
    <property type="protein sequence ID" value="TKY92167.1"/>
    <property type="molecule type" value="Genomic_DNA"/>
</dbReference>
<gene>
    <name evidence="1" type="ORF">C5S46_02040</name>
</gene>
<evidence type="ECO:0000313" key="2">
    <source>
        <dbReference type="Proteomes" id="UP000315423"/>
    </source>
</evidence>
<dbReference type="Proteomes" id="UP000315423">
    <property type="component" value="Unassembled WGS sequence"/>
</dbReference>
<organism evidence="1 2">
    <name type="scientific">Candidatus Methanomarinus sp</name>
    <dbReference type="NCBI Taxonomy" id="3386244"/>
    <lineage>
        <taxon>Archaea</taxon>
        <taxon>Methanobacteriati</taxon>
        <taxon>Methanobacteriota</taxon>
        <taxon>Stenosarchaea group</taxon>
        <taxon>Methanomicrobia</taxon>
        <taxon>Methanosarcinales</taxon>
        <taxon>ANME-2 cluster</taxon>
        <taxon>Candidatus Methanocomedenaceae</taxon>
        <taxon>Candidatus Methanomarinus</taxon>
    </lineage>
</organism>
<proteinExistence type="predicted"/>
<accession>A0AC61SC90</accession>
<evidence type="ECO:0000313" key="1">
    <source>
        <dbReference type="EMBL" id="TKY92167.1"/>
    </source>
</evidence>
<reference evidence="1" key="1">
    <citation type="submission" date="2018-09" db="EMBL/GenBank/DDBJ databases">
        <title>A genomic encyclopedia of anaerobic methanotrophic archaea.</title>
        <authorList>
            <person name="Skennerton C.T."/>
            <person name="Chadwick G.L."/>
            <person name="Laso-Perez R."/>
            <person name="Leu A.O."/>
            <person name="Speth D.R."/>
            <person name="Yu H."/>
            <person name="Morgan-Lang C."/>
            <person name="Hatzenpichler R."/>
            <person name="Goudeau D."/>
            <person name="Malmstrom R."/>
            <person name="Woyke T."/>
            <person name="Hallam S."/>
            <person name="Tyson G.W."/>
            <person name="Wegener G."/>
            <person name="Boetius A."/>
            <person name="Orphan V.J."/>
        </authorList>
    </citation>
    <scope>NUCLEOTIDE SEQUENCE</scope>
    <source>
        <strain evidence="1">CONS3730D10UFb2</strain>
    </source>
</reference>
<protein>
    <submittedName>
        <fullName evidence="1">Uncharacterized protein</fullName>
    </submittedName>
</protein>
<comment type="caution">
    <text evidence="1">The sequence shown here is derived from an EMBL/GenBank/DDBJ whole genome shotgun (WGS) entry which is preliminary data.</text>
</comment>
<sequence length="328" mass="36341">MSGNNILKIVFIALLIIISVLCCGCLREYDVTDLEINKVDISAEVIDEDIVQLNIITYVSNSGKSSGKVDIQAKAYNLDTGLLSADQQVSLDKVEIDKTVNATVPLLVPITDDYRIEVILYENEGQITSGSATISGLESLLSQPKHSYINIRDVDVRMLNRSDSTTILKITTFLDNYGISDSSSLTELVKLRDAKSNLIGNSGNINVGVIKADTTVVKDIELTVPKDRDYQVEVMVFENDRIIVEYGVSCYMDPDSTGPKTITKESTSTSTTKTVTTEFIESEPEPEEIDDDVYRTEYGIVEEEPGFGVFSLLFCMAIVIIFLRKRKK</sequence>